<dbReference type="InterPro" id="IPR000300">
    <property type="entry name" value="IPPc"/>
</dbReference>
<protein>
    <recommendedName>
        <fullName evidence="2">Inositol polyphosphate-related phosphatase domain-containing protein</fullName>
    </recommendedName>
</protein>
<dbReference type="PANTHER" id="PTHR11200:SF286">
    <property type="entry name" value="5-PHOSPHATASE, PUTATIVE (AFU_ORTHOLOGUE AFUA_5G07600)-RELATED"/>
    <property type="match status" value="1"/>
</dbReference>
<proteinExistence type="predicted"/>
<keyword evidence="1" id="KW-1133">Transmembrane helix</keyword>
<evidence type="ECO:0000313" key="3">
    <source>
        <dbReference type="EMBL" id="TQB67803.1"/>
    </source>
</evidence>
<feature type="domain" description="Inositol polyphosphate-related phosphatase" evidence="2">
    <location>
        <begin position="3"/>
        <end position="376"/>
    </location>
</feature>
<evidence type="ECO:0000256" key="1">
    <source>
        <dbReference type="SAM" id="Phobius"/>
    </source>
</evidence>
<name>A0A507QJ25_MONPU</name>
<dbReference type="Gene3D" id="3.60.10.10">
    <property type="entry name" value="Endonuclease/exonuclease/phosphatase"/>
    <property type="match status" value="1"/>
</dbReference>
<accession>A0A507QJ25</accession>
<sequence length="449" mass="50093">MEDFLNLYLLTFNCARNPILVDLFAKHLFHALPSSVSDGRAEEAFGAPELIVFCLQEIAPIASAFLGGSSLAPYFDAFVQAVDRAVSKRWDINYVNLVRENSGMTGLMVFVRSDVVGRISWIDTAHVGVGFQDMGNKGAVGARLGYLAKENSGQDTVDLTFVAAHLAPMEYSVKRRNEDWREIVKRLVFSRQGLSTEVAGGESDESVSLMRGSRTPLGMFAPTAYLFFAGDLNYRTSDTLPNKDDYTRFPRPTTDVTSLLHYSQLLKDDQLVREKRRQRCLHGLTEAPIKFAPTYKYSVASRRAAGRGSGDESTEWKWARYRWPSWTDRILYLDTPSWMPELGHVKAHVYDALPLFPTSDHRAVALSVSVPSRAIRVPEGIDDTTDVRLSPPFPLDPDWKYKQEAARNKEIIVGCLAYLGLTWQGGGIVLAAVISGLGVWFVLRTLLEG</sequence>
<dbReference type="Proteomes" id="UP000319663">
    <property type="component" value="Unassembled WGS sequence"/>
</dbReference>
<keyword evidence="1" id="KW-0812">Transmembrane</keyword>
<dbReference type="OrthoDB" id="62798at2759"/>
<dbReference type="InterPro" id="IPR046985">
    <property type="entry name" value="IP5"/>
</dbReference>
<dbReference type="GO" id="GO:0004439">
    <property type="term" value="F:phosphatidylinositol-4,5-bisphosphate 5-phosphatase activity"/>
    <property type="evidence" value="ECO:0007669"/>
    <property type="project" value="TreeGrafter"/>
</dbReference>
<dbReference type="AlphaFoldDB" id="A0A507QJ25"/>
<dbReference type="InterPro" id="IPR036691">
    <property type="entry name" value="Endo/exonu/phosph_ase_sf"/>
</dbReference>
<reference evidence="3 4" key="1">
    <citation type="submission" date="2019-06" db="EMBL/GenBank/DDBJ databases">
        <title>Wine fermentation using esterase from Monascus purpureus.</title>
        <authorList>
            <person name="Geng C."/>
            <person name="Zhang Y."/>
        </authorList>
    </citation>
    <scope>NUCLEOTIDE SEQUENCE [LARGE SCALE GENOMIC DNA]</scope>
    <source>
        <strain evidence="3">HQ1</strain>
    </source>
</reference>
<keyword evidence="4" id="KW-1185">Reference proteome</keyword>
<dbReference type="EMBL" id="VIFY01000304">
    <property type="protein sequence ID" value="TQB67803.1"/>
    <property type="molecule type" value="Genomic_DNA"/>
</dbReference>
<evidence type="ECO:0000313" key="4">
    <source>
        <dbReference type="Proteomes" id="UP000319663"/>
    </source>
</evidence>
<dbReference type="Pfam" id="PF22669">
    <property type="entry name" value="Exo_endo_phos2"/>
    <property type="match status" value="1"/>
</dbReference>
<keyword evidence="1" id="KW-0472">Membrane</keyword>
<dbReference type="PANTHER" id="PTHR11200">
    <property type="entry name" value="INOSITOL 5-PHOSPHATASE"/>
    <property type="match status" value="1"/>
</dbReference>
<gene>
    <name evidence="3" type="ORF">MPDQ_004706</name>
</gene>
<dbReference type="STRING" id="5098.A0A507QJ25"/>
<dbReference type="SMART" id="SM00128">
    <property type="entry name" value="IPPc"/>
    <property type="match status" value="1"/>
</dbReference>
<dbReference type="GO" id="GO:0046856">
    <property type="term" value="P:phosphatidylinositol dephosphorylation"/>
    <property type="evidence" value="ECO:0007669"/>
    <property type="project" value="InterPro"/>
</dbReference>
<feature type="transmembrane region" description="Helical" evidence="1">
    <location>
        <begin position="416"/>
        <end position="443"/>
    </location>
</feature>
<dbReference type="SUPFAM" id="SSF56219">
    <property type="entry name" value="DNase I-like"/>
    <property type="match status" value="1"/>
</dbReference>
<evidence type="ECO:0000259" key="2">
    <source>
        <dbReference type="SMART" id="SM00128"/>
    </source>
</evidence>
<organism evidence="3 4">
    <name type="scientific">Monascus purpureus</name>
    <name type="common">Red mold</name>
    <name type="synonym">Monascus anka</name>
    <dbReference type="NCBI Taxonomy" id="5098"/>
    <lineage>
        <taxon>Eukaryota</taxon>
        <taxon>Fungi</taxon>
        <taxon>Dikarya</taxon>
        <taxon>Ascomycota</taxon>
        <taxon>Pezizomycotina</taxon>
        <taxon>Eurotiomycetes</taxon>
        <taxon>Eurotiomycetidae</taxon>
        <taxon>Eurotiales</taxon>
        <taxon>Aspergillaceae</taxon>
        <taxon>Monascus</taxon>
    </lineage>
</organism>
<comment type="caution">
    <text evidence="3">The sequence shown here is derived from an EMBL/GenBank/DDBJ whole genome shotgun (WGS) entry which is preliminary data.</text>
</comment>